<reference evidence="15" key="2">
    <citation type="submission" date="2025-08" db="UniProtKB">
        <authorList>
            <consortium name="RefSeq"/>
        </authorList>
    </citation>
    <scope>IDENTIFICATION</scope>
    <source>
        <tissue evidence="15">Adult</tissue>
    </source>
</reference>
<gene>
    <name evidence="15" type="primary">LOC109579961</name>
</gene>
<evidence type="ECO:0000256" key="1">
    <source>
        <dbReference type="ARBA" id="ARBA00004141"/>
    </source>
</evidence>
<reference evidence="14" key="1">
    <citation type="submission" date="2025-05" db="UniProtKB">
        <authorList>
            <consortium name="RefSeq"/>
        </authorList>
    </citation>
    <scope>NUCLEOTIDE SEQUENCE [LARGE SCALE GENOMIC DNA]</scope>
</reference>
<keyword evidence="14" id="KW-1185">Reference proteome</keyword>
<dbReference type="Proteomes" id="UP001652620">
    <property type="component" value="Chromosome 1"/>
</dbReference>
<feature type="transmembrane region" description="Helical" evidence="13">
    <location>
        <begin position="81"/>
        <end position="101"/>
    </location>
</feature>
<dbReference type="GO" id="GO:0015280">
    <property type="term" value="F:ligand-gated sodium channel activity"/>
    <property type="evidence" value="ECO:0007669"/>
    <property type="project" value="TreeGrafter"/>
</dbReference>
<comment type="subcellular location">
    <subcellularLocation>
        <location evidence="1">Membrane</location>
        <topology evidence="1">Multi-pass membrane protein</topology>
    </subcellularLocation>
</comment>
<dbReference type="RefSeq" id="XP_019847991.2">
    <property type="nucleotide sequence ID" value="XM_019992432.2"/>
</dbReference>
<keyword evidence="6 13" id="KW-1133">Transmembrane helix</keyword>
<dbReference type="KEGG" id="bdr:109579961"/>
<protein>
    <submittedName>
        <fullName evidence="15">Pickpocket protein 19</fullName>
    </submittedName>
</protein>
<dbReference type="Pfam" id="PF00858">
    <property type="entry name" value="ASC"/>
    <property type="match status" value="1"/>
</dbReference>
<keyword evidence="4 12" id="KW-0894">Sodium channel</keyword>
<dbReference type="InterPro" id="IPR001873">
    <property type="entry name" value="ENaC"/>
</dbReference>
<evidence type="ECO:0000313" key="15">
    <source>
        <dbReference type="RefSeq" id="XP_019847991.2"/>
    </source>
</evidence>
<dbReference type="InterPro" id="IPR020903">
    <property type="entry name" value="ENaC_CS"/>
</dbReference>
<dbReference type="FunCoup" id="A0A6J0RQN5">
    <property type="interactions" value="7"/>
</dbReference>
<dbReference type="Gene3D" id="2.60.470.10">
    <property type="entry name" value="Acid-sensing ion channels like domains"/>
    <property type="match status" value="1"/>
</dbReference>
<evidence type="ECO:0000256" key="13">
    <source>
        <dbReference type="SAM" id="Phobius"/>
    </source>
</evidence>
<keyword evidence="10 12" id="KW-0739">Sodium transport</keyword>
<evidence type="ECO:0000256" key="12">
    <source>
        <dbReference type="RuleBase" id="RU000679"/>
    </source>
</evidence>
<evidence type="ECO:0000256" key="6">
    <source>
        <dbReference type="ARBA" id="ARBA00022989"/>
    </source>
</evidence>
<evidence type="ECO:0000256" key="11">
    <source>
        <dbReference type="ARBA" id="ARBA00023303"/>
    </source>
</evidence>
<keyword evidence="8 12" id="KW-0406">Ion transport</keyword>
<keyword evidence="3 12" id="KW-0813">Transport</keyword>
<proteinExistence type="inferred from homology"/>
<evidence type="ECO:0000256" key="7">
    <source>
        <dbReference type="ARBA" id="ARBA00023053"/>
    </source>
</evidence>
<dbReference type="PANTHER" id="PTHR11690">
    <property type="entry name" value="AMILORIDE-SENSITIVE SODIUM CHANNEL-RELATED"/>
    <property type="match status" value="1"/>
</dbReference>
<keyword evidence="5 12" id="KW-0812">Transmembrane</keyword>
<dbReference type="PROSITE" id="PS01206">
    <property type="entry name" value="ASC"/>
    <property type="match status" value="1"/>
</dbReference>
<keyword evidence="11 12" id="KW-0407">Ion channel</keyword>
<evidence type="ECO:0000256" key="8">
    <source>
        <dbReference type="ARBA" id="ARBA00023065"/>
    </source>
</evidence>
<dbReference type="GO" id="GO:0005886">
    <property type="term" value="C:plasma membrane"/>
    <property type="evidence" value="ECO:0007669"/>
    <property type="project" value="TreeGrafter"/>
</dbReference>
<dbReference type="AlphaFoldDB" id="A0A6J0RQN5"/>
<evidence type="ECO:0000256" key="9">
    <source>
        <dbReference type="ARBA" id="ARBA00023136"/>
    </source>
</evidence>
<evidence type="ECO:0000313" key="14">
    <source>
        <dbReference type="Proteomes" id="UP001652620"/>
    </source>
</evidence>
<sequence>MSLLESNMKPSLNRDNKKDIYIVKVKEMSEKSCSKILKDNQSKYKNCQDIFQQELEAYGRETSVHGLKRMLSTGTGRVERVLWALCVVSALSLLIYFSQYLGNRFTQTVFKTTIYSTNYPIYKVPFPEVTICNKNRLNWARLEEVKQKYLWHAHHNTSYERLFVEIVAMHDTYSFGYFDRFANLTDKPIAELNYINFTEVVRSMTWRCEELLTECVWRMHKMNCCDIFIRRRSNMGICMAFNSIESSRGRLKQEMDSKWPWRVGTSGSKYGLQVRTLLNEDKHSPYSTSSKGITIMTVQPKVWSFTPIDIPKDVYARVYLNAFMSFFHPDTRRVSSKKRRCVFKDEQDSPDFKTLNGHVYMYENCQAACQQEYLMKFCNCTVDIFFPIGAYPICKLVDFPCLARHNHLVQYFQESYKEAFTTNHPGMVCKCFYNCRSWRYNIKVRTRPLQQKERWKTNDTLLLDINFQRDFIIVYKTDIVYTWVDFLYNFGNITALFLGCSLVSLVELLYFFLVKVPQRHLCSRLDNGKLHKKLPFGRPALRSYRERSENNLNLYKNGFKKISY</sequence>
<dbReference type="PANTHER" id="PTHR11690:SF288">
    <property type="entry name" value="AMILORIDE-SENSITIVE NA+ CHANNEL-RELATED"/>
    <property type="match status" value="1"/>
</dbReference>
<dbReference type="PRINTS" id="PR01078">
    <property type="entry name" value="AMINACHANNEL"/>
</dbReference>
<accession>A0A6J0RQN5</accession>
<feature type="transmembrane region" description="Helical" evidence="13">
    <location>
        <begin position="495"/>
        <end position="514"/>
    </location>
</feature>
<dbReference type="Gene3D" id="1.10.287.770">
    <property type="entry name" value="YojJ-like"/>
    <property type="match status" value="1"/>
</dbReference>
<name>A0A6J0RQN5_BACDO</name>
<organism evidence="14 15">
    <name type="scientific">Bactrocera dorsalis</name>
    <name type="common">Oriental fruit fly</name>
    <name type="synonym">Dacus dorsalis</name>
    <dbReference type="NCBI Taxonomy" id="27457"/>
    <lineage>
        <taxon>Eukaryota</taxon>
        <taxon>Metazoa</taxon>
        <taxon>Ecdysozoa</taxon>
        <taxon>Arthropoda</taxon>
        <taxon>Hexapoda</taxon>
        <taxon>Insecta</taxon>
        <taxon>Pterygota</taxon>
        <taxon>Neoptera</taxon>
        <taxon>Endopterygota</taxon>
        <taxon>Diptera</taxon>
        <taxon>Brachycera</taxon>
        <taxon>Muscomorpha</taxon>
        <taxon>Tephritoidea</taxon>
        <taxon>Tephritidae</taxon>
        <taxon>Bactrocera</taxon>
        <taxon>Bactrocera</taxon>
    </lineage>
</organism>
<dbReference type="InParanoid" id="A0A6J0RQN5"/>
<dbReference type="OrthoDB" id="5874059at2759"/>
<evidence type="ECO:0000256" key="3">
    <source>
        <dbReference type="ARBA" id="ARBA00022448"/>
    </source>
</evidence>
<evidence type="ECO:0000256" key="4">
    <source>
        <dbReference type="ARBA" id="ARBA00022461"/>
    </source>
</evidence>
<keyword evidence="9 13" id="KW-0472">Membrane</keyword>
<evidence type="ECO:0000256" key="5">
    <source>
        <dbReference type="ARBA" id="ARBA00022692"/>
    </source>
</evidence>
<evidence type="ECO:0000256" key="10">
    <source>
        <dbReference type="ARBA" id="ARBA00023201"/>
    </source>
</evidence>
<keyword evidence="7" id="KW-0915">Sodium</keyword>
<comment type="similarity">
    <text evidence="2 12">Belongs to the amiloride-sensitive sodium channel (TC 1.A.6) family.</text>
</comment>
<evidence type="ECO:0000256" key="2">
    <source>
        <dbReference type="ARBA" id="ARBA00007193"/>
    </source>
</evidence>
<dbReference type="GeneID" id="109579961"/>